<dbReference type="Proteomes" id="UP000198211">
    <property type="component" value="Unassembled WGS sequence"/>
</dbReference>
<organism evidence="1 2">
    <name type="scientific">Phytophthora megakarya</name>
    <dbReference type="NCBI Taxonomy" id="4795"/>
    <lineage>
        <taxon>Eukaryota</taxon>
        <taxon>Sar</taxon>
        <taxon>Stramenopiles</taxon>
        <taxon>Oomycota</taxon>
        <taxon>Peronosporomycetes</taxon>
        <taxon>Peronosporales</taxon>
        <taxon>Peronosporaceae</taxon>
        <taxon>Phytophthora</taxon>
    </lineage>
</organism>
<evidence type="ECO:0000313" key="1">
    <source>
        <dbReference type="EMBL" id="OWZ16878.1"/>
    </source>
</evidence>
<evidence type="ECO:0000313" key="2">
    <source>
        <dbReference type="Proteomes" id="UP000198211"/>
    </source>
</evidence>
<keyword evidence="2" id="KW-1185">Reference proteome</keyword>
<accession>A0A225WI09</accession>
<sequence length="175" mass="19129">RSKYAFVPSVTQRRVHTLATSFRHQGKRAPIFVEALINSIAVLFKRFPSVLNKGFTIEFGVRGLSILHFAPFNAINDKAVWIMSRGANMQNFSAAVTISTPSSPENIEDILEVLQSLATYGNECFSNVLGELVGQNGQIYQATVSSDGVAKFSSCRILDKFASGVIPNGARTRSK</sequence>
<dbReference type="AlphaFoldDB" id="A0A225WI09"/>
<gene>
    <name evidence="1" type="ORF">PHMEG_0009265</name>
</gene>
<dbReference type="OrthoDB" id="123409at2759"/>
<dbReference type="EMBL" id="NBNE01000853">
    <property type="protein sequence ID" value="OWZ16878.1"/>
    <property type="molecule type" value="Genomic_DNA"/>
</dbReference>
<protein>
    <submittedName>
        <fullName evidence="1">Uncharacterized protein</fullName>
    </submittedName>
</protein>
<feature type="non-terminal residue" evidence="1">
    <location>
        <position position="1"/>
    </location>
</feature>
<name>A0A225WI09_9STRA</name>
<proteinExistence type="predicted"/>
<comment type="caution">
    <text evidence="1">The sequence shown here is derived from an EMBL/GenBank/DDBJ whole genome shotgun (WGS) entry which is preliminary data.</text>
</comment>
<reference evidence="2" key="1">
    <citation type="submission" date="2017-03" db="EMBL/GenBank/DDBJ databases">
        <title>Phytopthora megakarya and P. palmivora, two closely related causual agents of cacao black pod achieved similar genome size and gene model numbers by different mechanisms.</title>
        <authorList>
            <person name="Ali S."/>
            <person name="Shao J."/>
            <person name="Larry D.J."/>
            <person name="Kronmiller B."/>
            <person name="Shen D."/>
            <person name="Strem M.D."/>
            <person name="Melnick R.L."/>
            <person name="Guiltinan M.J."/>
            <person name="Tyler B.M."/>
            <person name="Meinhardt L.W."/>
            <person name="Bailey B.A."/>
        </authorList>
    </citation>
    <scope>NUCLEOTIDE SEQUENCE [LARGE SCALE GENOMIC DNA]</scope>
    <source>
        <strain evidence="2">zdho120</strain>
    </source>
</reference>